<dbReference type="InterPro" id="IPR036770">
    <property type="entry name" value="Ankyrin_rpt-contain_sf"/>
</dbReference>
<sequence length="409" mass="47500">MFRVVNHLLKRGAKINAVQTSGFYAGYTILHHACEESEQKIINALLFTYNADPNIIASNGAQPIHVAVLLGRLTAVKSEESYGTEQTLLTYAVINRNAELVALLMKYNANVDICNHMNKTLLMYIVENNLKEVGVALIPRLKKKEINRRDKNGLTAIHYLIGLEKNTSRRKLIDDDIALFVELLFHAGSNFDATVNGDPKTMLFNFAVAKSLWNTVYFLVYHYSYQPPPAGLLLYTIQGGDIYKRKPKMLFHGNCRAQNLLYSLHSRPVFNFPVYPESVELMKSLVEKYPEIEDFVLNECEKKLQFSIYRFKQTVLSFGDQKISIYDITKKSGKELLILIRNKEFLRVFNNPVIDKLFYSDENFQLLKVHVKKLEKRIYLLRRYDQIMFTEKDAWCHLPYDCIRNRKKF</sequence>
<evidence type="ECO:0000256" key="1">
    <source>
        <dbReference type="ARBA" id="ARBA00022737"/>
    </source>
</evidence>
<dbReference type="Pfam" id="PF00023">
    <property type="entry name" value="Ank"/>
    <property type="match status" value="1"/>
</dbReference>
<name>A0A8J2HFK7_COTCN</name>
<dbReference type="AlphaFoldDB" id="A0A8J2HFK7"/>
<evidence type="ECO:0000256" key="2">
    <source>
        <dbReference type="ARBA" id="ARBA00023043"/>
    </source>
</evidence>
<dbReference type="EMBL" id="CAJNRD030001120">
    <property type="protein sequence ID" value="CAG5093599.1"/>
    <property type="molecule type" value="Genomic_DNA"/>
</dbReference>
<dbReference type="SMART" id="SM00248">
    <property type="entry name" value="ANK"/>
    <property type="match status" value="3"/>
</dbReference>
<dbReference type="InterPro" id="IPR002110">
    <property type="entry name" value="Ankyrin_rpt"/>
</dbReference>
<comment type="caution">
    <text evidence="3">The sequence shown here is derived from an EMBL/GenBank/DDBJ whole genome shotgun (WGS) entry which is preliminary data.</text>
</comment>
<gene>
    <name evidence="3" type="ORF">HICCMSTLAB_LOCUS6935</name>
</gene>
<keyword evidence="1" id="KW-0677">Repeat</keyword>
<proteinExistence type="predicted"/>
<protein>
    <submittedName>
        <fullName evidence="3">Uncharacterized protein</fullName>
    </submittedName>
</protein>
<accession>A0A8J2HFK7</accession>
<dbReference type="PANTHER" id="PTHR24198">
    <property type="entry name" value="ANKYRIN REPEAT AND PROTEIN KINASE DOMAIN-CONTAINING PROTEIN"/>
    <property type="match status" value="1"/>
</dbReference>
<reference evidence="3" key="1">
    <citation type="submission" date="2021-04" db="EMBL/GenBank/DDBJ databases">
        <authorList>
            <person name="Chebbi M.A.C M."/>
        </authorList>
    </citation>
    <scope>NUCLEOTIDE SEQUENCE</scope>
</reference>
<keyword evidence="2" id="KW-0040">ANK repeat</keyword>
<dbReference type="Gene3D" id="1.25.40.20">
    <property type="entry name" value="Ankyrin repeat-containing domain"/>
    <property type="match status" value="2"/>
</dbReference>
<evidence type="ECO:0000313" key="4">
    <source>
        <dbReference type="Proteomes" id="UP000786811"/>
    </source>
</evidence>
<dbReference type="Pfam" id="PF12796">
    <property type="entry name" value="Ank_2"/>
    <property type="match status" value="1"/>
</dbReference>
<dbReference type="Proteomes" id="UP000786811">
    <property type="component" value="Unassembled WGS sequence"/>
</dbReference>
<keyword evidence="4" id="KW-1185">Reference proteome</keyword>
<organism evidence="3 4">
    <name type="scientific">Cotesia congregata</name>
    <name type="common">Parasitoid wasp</name>
    <name type="synonym">Apanteles congregatus</name>
    <dbReference type="NCBI Taxonomy" id="51543"/>
    <lineage>
        <taxon>Eukaryota</taxon>
        <taxon>Metazoa</taxon>
        <taxon>Ecdysozoa</taxon>
        <taxon>Arthropoda</taxon>
        <taxon>Hexapoda</taxon>
        <taxon>Insecta</taxon>
        <taxon>Pterygota</taxon>
        <taxon>Neoptera</taxon>
        <taxon>Endopterygota</taxon>
        <taxon>Hymenoptera</taxon>
        <taxon>Apocrita</taxon>
        <taxon>Ichneumonoidea</taxon>
        <taxon>Braconidae</taxon>
        <taxon>Microgastrinae</taxon>
        <taxon>Cotesia</taxon>
    </lineage>
</organism>
<dbReference type="PANTHER" id="PTHR24198:SF165">
    <property type="entry name" value="ANKYRIN REPEAT-CONTAINING PROTEIN-RELATED"/>
    <property type="match status" value="1"/>
</dbReference>
<evidence type="ECO:0000313" key="3">
    <source>
        <dbReference type="EMBL" id="CAG5093599.1"/>
    </source>
</evidence>
<dbReference type="SUPFAM" id="SSF48403">
    <property type="entry name" value="Ankyrin repeat"/>
    <property type="match status" value="1"/>
</dbReference>